<feature type="region of interest" description="Disordered" evidence="1">
    <location>
        <begin position="62"/>
        <end position="91"/>
    </location>
</feature>
<proteinExistence type="predicted"/>
<sequence length="268" mass="28760">MNTTATTVEERLGDPYDTANPFGFRAIVAAREAGRPLDGEPLDLGDTQDDEQLMHAARAVHRRSPALARAPGPTPPWRPARPSAPSTPHCGSRYGTCGPADCTGRRPPTSPNCGPYSPESSPICCCATPLTTLAVRDTDNAPHSDFVPRVLQAAMDRLSLLMGSRFYIRQGEHAVFQLLLSETQQALFAPGRPPRSPSAPVPLTAATTLCDPDLLAAAPGRALLPAAGRPRVSQPSGPVQERLYGELVRRYESSLAFDLTERPLPDRP</sequence>
<dbReference type="AlphaFoldDB" id="G0WV78"/>
<name>G0WV78_STRVR</name>
<accession>G0WV78</accession>
<dbReference type="EMBL" id="HM756254">
    <property type="protein sequence ID" value="AEF16023.1"/>
    <property type="molecule type" value="Genomic_DNA"/>
</dbReference>
<protein>
    <submittedName>
        <fullName evidence="2">Uncharacterized protein</fullName>
    </submittedName>
</protein>
<evidence type="ECO:0000256" key="1">
    <source>
        <dbReference type="SAM" id="MobiDB-lite"/>
    </source>
</evidence>
<feature type="region of interest" description="Disordered" evidence="1">
    <location>
        <begin position="1"/>
        <end position="20"/>
    </location>
</feature>
<organism evidence="2">
    <name type="scientific">Streptomyces viridochromogenes</name>
    <dbReference type="NCBI Taxonomy" id="1938"/>
    <lineage>
        <taxon>Bacteria</taxon>
        <taxon>Bacillati</taxon>
        <taxon>Actinomycetota</taxon>
        <taxon>Actinomycetes</taxon>
        <taxon>Kitasatosporales</taxon>
        <taxon>Streptomycetaceae</taxon>
        <taxon>Streptomyces</taxon>
    </lineage>
</organism>
<evidence type="ECO:0000313" key="2">
    <source>
        <dbReference type="EMBL" id="AEF16023.1"/>
    </source>
</evidence>
<reference evidence="2" key="1">
    <citation type="submission" date="2010-07" db="EMBL/GenBank/DDBJ databases">
        <authorList>
            <person name="Yin X.H."/>
        </authorList>
    </citation>
    <scope>NUCLEOTIDE SEQUENCE</scope>
    <source>
        <strain evidence="2">ATCC 29814</strain>
    </source>
</reference>
<reference evidence="2" key="2">
    <citation type="journal article" date="2011" name="Gene">
        <title>Molecular cloning and identification of the laspartomycin biosynthetic gene cluster from Streptomyces viridochromogenes.</title>
        <authorList>
            <person name="Wang Y."/>
            <person name="Chen Y."/>
            <person name="Shen Q."/>
            <person name="Yin X."/>
        </authorList>
    </citation>
    <scope>NUCLEOTIDE SEQUENCE</scope>
    <source>
        <strain evidence="2">ATCC 29814</strain>
    </source>
</reference>